<dbReference type="EMBL" id="OIVN01001558">
    <property type="protein sequence ID" value="SPC95337.1"/>
    <property type="molecule type" value="Genomic_DNA"/>
</dbReference>
<dbReference type="InterPro" id="IPR045052">
    <property type="entry name" value="Copine"/>
</dbReference>
<reference evidence="2" key="1">
    <citation type="submission" date="2018-02" db="EMBL/GenBank/DDBJ databases">
        <authorList>
            <person name="Cohen D.B."/>
            <person name="Kent A.D."/>
        </authorList>
    </citation>
    <scope>NUCLEOTIDE SEQUENCE</scope>
</reference>
<accession>A0A2N9FXJ6</accession>
<protein>
    <recommendedName>
        <fullName evidence="1">Copine C-terminal domain-containing protein</fullName>
    </recommendedName>
</protein>
<dbReference type="GO" id="GO:0071277">
    <property type="term" value="P:cellular response to calcium ion"/>
    <property type="evidence" value="ECO:0007669"/>
    <property type="project" value="TreeGrafter"/>
</dbReference>
<proteinExistence type="predicted"/>
<dbReference type="PANTHER" id="PTHR10857:SF120">
    <property type="entry name" value="PROTEIN BONZAI 3"/>
    <property type="match status" value="1"/>
</dbReference>
<name>A0A2N9FXJ6_FAGSY</name>
<feature type="domain" description="Copine C-terminal" evidence="1">
    <location>
        <begin position="102"/>
        <end position="161"/>
    </location>
</feature>
<dbReference type="InterPro" id="IPR010734">
    <property type="entry name" value="Copine_C"/>
</dbReference>
<gene>
    <name evidence="2" type="ORF">FSB_LOCUS23219</name>
</gene>
<feature type="domain" description="Copine C-terminal" evidence="1">
    <location>
        <begin position="1"/>
        <end position="100"/>
    </location>
</feature>
<organism evidence="2">
    <name type="scientific">Fagus sylvatica</name>
    <name type="common">Beechnut</name>
    <dbReference type="NCBI Taxonomy" id="28930"/>
    <lineage>
        <taxon>Eukaryota</taxon>
        <taxon>Viridiplantae</taxon>
        <taxon>Streptophyta</taxon>
        <taxon>Embryophyta</taxon>
        <taxon>Tracheophyta</taxon>
        <taxon>Spermatophyta</taxon>
        <taxon>Magnoliopsida</taxon>
        <taxon>eudicotyledons</taxon>
        <taxon>Gunneridae</taxon>
        <taxon>Pentapetalae</taxon>
        <taxon>rosids</taxon>
        <taxon>fabids</taxon>
        <taxon>Fagales</taxon>
        <taxon>Fagaceae</taxon>
        <taxon>Fagus</taxon>
    </lineage>
</organism>
<dbReference type="PANTHER" id="PTHR10857">
    <property type="entry name" value="COPINE"/>
    <property type="match status" value="1"/>
</dbReference>
<dbReference type="GO" id="GO:0005886">
    <property type="term" value="C:plasma membrane"/>
    <property type="evidence" value="ECO:0007669"/>
    <property type="project" value="TreeGrafter"/>
</dbReference>
<evidence type="ECO:0000313" key="2">
    <source>
        <dbReference type="EMBL" id="SPC95337.1"/>
    </source>
</evidence>
<evidence type="ECO:0000259" key="1">
    <source>
        <dbReference type="Pfam" id="PF07002"/>
    </source>
</evidence>
<dbReference type="Pfam" id="PF07002">
    <property type="entry name" value="Copine"/>
    <property type="match status" value="2"/>
</dbReference>
<dbReference type="GO" id="GO:0005544">
    <property type="term" value="F:calcium-dependent phospholipid binding"/>
    <property type="evidence" value="ECO:0007669"/>
    <property type="project" value="InterPro"/>
</dbReference>
<sequence>MMEVGEVIQFYDSDRRFPAWGFGGRTGDGTISHCFNMNGSAGAFEVEGVEGIMSAYANALHNVALAGPTLFGQVINTAAEIAGQSISYNRNKYFVLLIITVLDADNGRRLESSTGRVATRDIVQFVPMREVHTGQISVVQALLEELPGQFLTYMRSRDIKPHPLHVAPTSA</sequence>
<dbReference type="AlphaFoldDB" id="A0A2N9FXJ6"/>